<evidence type="ECO:0000313" key="1">
    <source>
        <dbReference type="EMBL" id="CAB4279967.1"/>
    </source>
</evidence>
<protein>
    <submittedName>
        <fullName evidence="2">Uncharacterized protein</fullName>
    </submittedName>
</protein>
<gene>
    <name evidence="1" type="ORF">CURHAP_LOCUS32651</name>
    <name evidence="2" type="ORF">ORAREDHAP_LOCUS32225</name>
</gene>
<reference evidence="2 3" key="2">
    <citation type="submission" date="2020-05" db="EMBL/GenBank/DDBJ databases">
        <authorList>
            <person name="Campoy J."/>
            <person name="Schneeberger K."/>
            <person name="Spophaly S."/>
        </authorList>
    </citation>
    <scope>NUCLEOTIDE SEQUENCE [LARGE SCALE GENOMIC DNA]</scope>
    <source>
        <strain evidence="2">PruArmRojPasFocal</strain>
    </source>
</reference>
<dbReference type="EMBL" id="CAEKDK010000005">
    <property type="protein sequence ID" value="CAB4279967.1"/>
    <property type="molecule type" value="Genomic_DNA"/>
</dbReference>
<reference evidence="4" key="1">
    <citation type="journal article" date="2020" name="Genome Biol.">
        <title>Gamete binning: chromosome-level and haplotype-resolved genome assembly enabled by high-throughput single-cell sequencing of gamete genomes.</title>
        <authorList>
            <person name="Campoy J.A."/>
            <person name="Sun H."/>
            <person name="Goel M."/>
            <person name="Jiao W.-B."/>
            <person name="Folz-Donahue K."/>
            <person name="Wang N."/>
            <person name="Rubio M."/>
            <person name="Liu C."/>
            <person name="Kukat C."/>
            <person name="Ruiz D."/>
            <person name="Huettel B."/>
            <person name="Schneeberger K."/>
        </authorList>
    </citation>
    <scope>NUCLEOTIDE SEQUENCE [LARGE SCALE GENOMIC DNA]</scope>
    <source>
        <strain evidence="4">cv. Rojo Pasion</strain>
    </source>
</reference>
<accession>A0A6J5XCQ0</accession>
<evidence type="ECO:0000313" key="3">
    <source>
        <dbReference type="Proteomes" id="UP000507222"/>
    </source>
</evidence>
<dbReference type="AlphaFoldDB" id="A0A6J5XCQ0"/>
<organism evidence="2 4">
    <name type="scientific">Prunus armeniaca</name>
    <name type="common">Apricot</name>
    <name type="synonym">Armeniaca vulgaris</name>
    <dbReference type="NCBI Taxonomy" id="36596"/>
    <lineage>
        <taxon>Eukaryota</taxon>
        <taxon>Viridiplantae</taxon>
        <taxon>Streptophyta</taxon>
        <taxon>Embryophyta</taxon>
        <taxon>Tracheophyta</taxon>
        <taxon>Spermatophyta</taxon>
        <taxon>Magnoliopsida</taxon>
        <taxon>eudicotyledons</taxon>
        <taxon>Gunneridae</taxon>
        <taxon>Pentapetalae</taxon>
        <taxon>rosids</taxon>
        <taxon>fabids</taxon>
        <taxon>Rosales</taxon>
        <taxon>Rosaceae</taxon>
        <taxon>Amygdaloideae</taxon>
        <taxon>Amygdaleae</taxon>
        <taxon>Prunus</taxon>
    </lineage>
</organism>
<sequence length="66" mass="7371">MTNEEASDIAAKKLQNAFEEIKPIVDATSGVPEKCSTTRAHKFNETLPVRVKRCGKRLKRGKEKGE</sequence>
<proteinExistence type="predicted"/>
<dbReference type="EMBL" id="CAEKKB010000005">
    <property type="protein sequence ID" value="CAB4310387.1"/>
    <property type="molecule type" value="Genomic_DNA"/>
</dbReference>
<evidence type="ECO:0000313" key="4">
    <source>
        <dbReference type="Proteomes" id="UP000507245"/>
    </source>
</evidence>
<dbReference type="Proteomes" id="UP000507245">
    <property type="component" value="Unassembled WGS sequence"/>
</dbReference>
<evidence type="ECO:0000313" key="2">
    <source>
        <dbReference type="EMBL" id="CAB4310387.1"/>
    </source>
</evidence>
<name>A0A6J5XCQ0_PRUAR</name>
<keyword evidence="4" id="KW-1185">Reference proteome</keyword>
<dbReference type="Proteomes" id="UP000507222">
    <property type="component" value="Unassembled WGS sequence"/>
</dbReference>